<dbReference type="AlphaFoldDB" id="A0A398BX61"/>
<organism evidence="2 3">
    <name type="scientific">Gemmobacter lutimaris</name>
    <dbReference type="NCBI Taxonomy" id="2306023"/>
    <lineage>
        <taxon>Bacteria</taxon>
        <taxon>Pseudomonadati</taxon>
        <taxon>Pseudomonadota</taxon>
        <taxon>Alphaproteobacteria</taxon>
        <taxon>Rhodobacterales</taxon>
        <taxon>Paracoccaceae</taxon>
        <taxon>Gemmobacter</taxon>
    </lineage>
</organism>
<dbReference type="InterPro" id="IPR036513">
    <property type="entry name" value="STAS_dom_sf"/>
</dbReference>
<dbReference type="Proteomes" id="UP000266649">
    <property type="component" value="Unassembled WGS sequence"/>
</dbReference>
<evidence type="ECO:0000313" key="3">
    <source>
        <dbReference type="Proteomes" id="UP000266649"/>
    </source>
</evidence>
<dbReference type="OrthoDB" id="9796076at2"/>
<comment type="caution">
    <text evidence="2">The sequence shown here is derived from an EMBL/GenBank/DDBJ whole genome shotgun (WGS) entry which is preliminary data.</text>
</comment>
<dbReference type="CDD" id="cd07043">
    <property type="entry name" value="STAS_anti-anti-sigma_factors"/>
    <property type="match status" value="1"/>
</dbReference>
<evidence type="ECO:0000259" key="1">
    <source>
        <dbReference type="PROSITE" id="PS50801"/>
    </source>
</evidence>
<dbReference type="Pfam" id="PF01740">
    <property type="entry name" value="STAS"/>
    <property type="match status" value="1"/>
</dbReference>
<dbReference type="PANTHER" id="PTHR33495">
    <property type="entry name" value="ANTI-SIGMA FACTOR ANTAGONIST TM_1081-RELATED-RELATED"/>
    <property type="match status" value="1"/>
</dbReference>
<dbReference type="GO" id="GO:0043856">
    <property type="term" value="F:anti-sigma factor antagonist activity"/>
    <property type="evidence" value="ECO:0007669"/>
    <property type="project" value="TreeGrafter"/>
</dbReference>
<feature type="domain" description="STAS" evidence="1">
    <location>
        <begin position="21"/>
        <end position="110"/>
    </location>
</feature>
<accession>A0A398BX61</accession>
<dbReference type="PANTHER" id="PTHR33495:SF2">
    <property type="entry name" value="ANTI-SIGMA FACTOR ANTAGONIST TM_1081-RELATED"/>
    <property type="match status" value="1"/>
</dbReference>
<proteinExistence type="predicted"/>
<dbReference type="RefSeq" id="WP_119134213.1">
    <property type="nucleotide sequence ID" value="NZ_QXXQ01000003.1"/>
</dbReference>
<keyword evidence="3" id="KW-1185">Reference proteome</keyword>
<dbReference type="Gene3D" id="3.30.750.24">
    <property type="entry name" value="STAS domain"/>
    <property type="match status" value="1"/>
</dbReference>
<dbReference type="PROSITE" id="PS50801">
    <property type="entry name" value="STAS"/>
    <property type="match status" value="1"/>
</dbReference>
<sequence>MNLHAKTLADTLLVEVEEDRIDAACAIQFKDRMRELVAKAEGRVLIDMARVRFLDSSGLGAVVAVMKLLGPERRLELAGLTPAVDKVFRLTRMDSVFRIHPDLPAALREAG</sequence>
<dbReference type="InterPro" id="IPR002645">
    <property type="entry name" value="STAS_dom"/>
</dbReference>
<evidence type="ECO:0000313" key="2">
    <source>
        <dbReference type="EMBL" id="RID92540.1"/>
    </source>
</evidence>
<gene>
    <name evidence="2" type="ORF">D2N39_07840</name>
</gene>
<name>A0A398BX61_9RHOB</name>
<reference evidence="2 3" key="1">
    <citation type="submission" date="2018-09" db="EMBL/GenBank/DDBJ databases">
        <title>Gemmobacter lutimaris sp. nov., a marine bacterium isolated from tidal flat.</title>
        <authorList>
            <person name="Lee D.W."/>
            <person name="Yoo Y."/>
            <person name="Kim J.-J."/>
            <person name="Kim B.S."/>
        </authorList>
    </citation>
    <scope>NUCLEOTIDE SEQUENCE [LARGE SCALE GENOMIC DNA]</scope>
    <source>
        <strain evidence="2 3">YJ-T1-11</strain>
    </source>
</reference>
<dbReference type="SUPFAM" id="SSF52091">
    <property type="entry name" value="SpoIIaa-like"/>
    <property type="match status" value="1"/>
</dbReference>
<protein>
    <submittedName>
        <fullName evidence="2">Anti-sigma factor antagonist</fullName>
    </submittedName>
</protein>
<dbReference type="EMBL" id="QXXQ01000003">
    <property type="protein sequence ID" value="RID92540.1"/>
    <property type="molecule type" value="Genomic_DNA"/>
</dbReference>